<feature type="transmembrane region" description="Helical" evidence="7">
    <location>
        <begin position="366"/>
        <end position="392"/>
    </location>
</feature>
<comment type="caution">
    <text evidence="8">The sequence shown here is derived from an EMBL/GenBank/DDBJ whole genome shotgun (WGS) entry which is preliminary data.</text>
</comment>
<evidence type="ECO:0000256" key="1">
    <source>
        <dbReference type="ARBA" id="ARBA00004651"/>
    </source>
</evidence>
<evidence type="ECO:0000256" key="6">
    <source>
        <dbReference type="ARBA" id="ARBA00023136"/>
    </source>
</evidence>
<proteinExistence type="predicted"/>
<protein>
    <submittedName>
        <fullName evidence="8">Amino acid permease</fullName>
    </submittedName>
</protein>
<dbReference type="PIRSF" id="PIRSF006060">
    <property type="entry name" value="AA_transporter"/>
    <property type="match status" value="1"/>
</dbReference>
<dbReference type="Pfam" id="PF13520">
    <property type="entry name" value="AA_permease_2"/>
    <property type="match status" value="1"/>
</dbReference>
<dbReference type="GO" id="GO:0005886">
    <property type="term" value="C:plasma membrane"/>
    <property type="evidence" value="ECO:0007669"/>
    <property type="project" value="UniProtKB-SubCell"/>
</dbReference>
<feature type="transmembrane region" description="Helical" evidence="7">
    <location>
        <begin position="7"/>
        <end position="26"/>
    </location>
</feature>
<feature type="transmembrane region" description="Helical" evidence="7">
    <location>
        <begin position="236"/>
        <end position="258"/>
    </location>
</feature>
<evidence type="ECO:0000256" key="5">
    <source>
        <dbReference type="ARBA" id="ARBA00022989"/>
    </source>
</evidence>
<dbReference type="InterPro" id="IPR002293">
    <property type="entry name" value="AA/rel_permease1"/>
</dbReference>
<dbReference type="InterPro" id="IPR050367">
    <property type="entry name" value="APC_superfamily"/>
</dbReference>
<accession>A0A940P5P1</accession>
<feature type="transmembrane region" description="Helical" evidence="7">
    <location>
        <begin position="444"/>
        <end position="469"/>
    </location>
</feature>
<evidence type="ECO:0000256" key="3">
    <source>
        <dbReference type="ARBA" id="ARBA00022475"/>
    </source>
</evidence>
<evidence type="ECO:0000256" key="2">
    <source>
        <dbReference type="ARBA" id="ARBA00022448"/>
    </source>
</evidence>
<dbReference type="Proteomes" id="UP000674938">
    <property type="component" value="Unassembled WGS sequence"/>
</dbReference>
<feature type="transmembrane region" description="Helical" evidence="7">
    <location>
        <begin position="118"/>
        <end position="142"/>
    </location>
</feature>
<feature type="transmembrane region" description="Helical" evidence="7">
    <location>
        <begin position="339"/>
        <end position="360"/>
    </location>
</feature>
<comment type="subcellular location">
    <subcellularLocation>
        <location evidence="1">Cell membrane</location>
        <topology evidence="1">Multi-pass membrane protein</topology>
    </subcellularLocation>
</comment>
<evidence type="ECO:0000256" key="7">
    <source>
        <dbReference type="SAM" id="Phobius"/>
    </source>
</evidence>
<dbReference type="PANTHER" id="PTHR42770:SF15">
    <property type="entry name" value="GLUTAMATE_GAMMA-AMINOBUTYRATE ANTIPORTER-RELATED"/>
    <property type="match status" value="1"/>
</dbReference>
<gene>
    <name evidence="8" type="ORF">I6N95_13665</name>
</gene>
<sequence>MNEKQLRWYNIALMAFVSVWGLGNVVNNYAQQGLTVVVSWILIMILYFVPYALSVGQLGSTFKESNGGVASWIKETSTKKLAFFAAWTYWVVHVPYLAQKPQGILVALSWLFKGNGSFVTTVGAFKISMICLAIFLLFLWIASKGLTTLKMIGNMAGTAMFVMSILFIILAVSAPAMTGAQVATPNMTSVATYIPKFNFGYLTTISMLVFAVGGCEKISPYVNNTKNPSKEFPKGMIFLAGMVALCALLGSIAMGMLFDANNIPDDLMVNGAYEAFQRLGNFYGVGNVFMILYAIANALAQISALAFSIDAPLKILLADADPEFVPNSLAKLNKKGTPINGYIMTGVLVSILIIVPSLGIGNMSELYRWLLNLNSVVMPLRYLWVFLAYMLINKYSKRFVSDYKFIKNPKIGFVVGAWCFFFTAFACILGMVPKLEYAADPKAWIFQLFLNIMTPIIFVALGLILPLIARRVNPKLD</sequence>
<keyword evidence="4 7" id="KW-0812">Transmembrane</keyword>
<dbReference type="GO" id="GO:0022857">
    <property type="term" value="F:transmembrane transporter activity"/>
    <property type="evidence" value="ECO:0007669"/>
    <property type="project" value="InterPro"/>
</dbReference>
<feature type="transmembrane region" description="Helical" evidence="7">
    <location>
        <begin position="81"/>
        <end position="98"/>
    </location>
</feature>
<evidence type="ECO:0000313" key="8">
    <source>
        <dbReference type="EMBL" id="MBP1042064.1"/>
    </source>
</evidence>
<feature type="transmembrane region" description="Helical" evidence="7">
    <location>
        <begin position="32"/>
        <end position="53"/>
    </location>
</feature>
<feature type="transmembrane region" description="Helical" evidence="7">
    <location>
        <begin position="288"/>
        <end position="307"/>
    </location>
</feature>
<evidence type="ECO:0000256" key="4">
    <source>
        <dbReference type="ARBA" id="ARBA00022692"/>
    </source>
</evidence>
<feature type="transmembrane region" description="Helical" evidence="7">
    <location>
        <begin position="413"/>
        <end position="432"/>
    </location>
</feature>
<dbReference type="RefSeq" id="WP_209528900.1">
    <property type="nucleotide sequence ID" value="NZ_JAEEGA010000008.1"/>
</dbReference>
<organism evidence="8 9">
    <name type="scientific">Vagococcus allomyrinae</name>
    <dbReference type="NCBI Taxonomy" id="2794353"/>
    <lineage>
        <taxon>Bacteria</taxon>
        <taxon>Bacillati</taxon>
        <taxon>Bacillota</taxon>
        <taxon>Bacilli</taxon>
        <taxon>Lactobacillales</taxon>
        <taxon>Enterococcaceae</taxon>
        <taxon>Vagococcus</taxon>
    </lineage>
</organism>
<keyword evidence="5 7" id="KW-1133">Transmembrane helix</keyword>
<feature type="transmembrane region" description="Helical" evidence="7">
    <location>
        <begin position="154"/>
        <end position="177"/>
    </location>
</feature>
<keyword evidence="6 7" id="KW-0472">Membrane</keyword>
<keyword evidence="2" id="KW-0813">Transport</keyword>
<keyword evidence="9" id="KW-1185">Reference proteome</keyword>
<dbReference type="Gene3D" id="1.20.1740.10">
    <property type="entry name" value="Amino acid/polyamine transporter I"/>
    <property type="match status" value="1"/>
</dbReference>
<dbReference type="PANTHER" id="PTHR42770">
    <property type="entry name" value="AMINO ACID TRANSPORTER-RELATED"/>
    <property type="match status" value="1"/>
</dbReference>
<feature type="transmembrane region" description="Helical" evidence="7">
    <location>
        <begin position="197"/>
        <end position="215"/>
    </location>
</feature>
<evidence type="ECO:0000313" key="9">
    <source>
        <dbReference type="Proteomes" id="UP000674938"/>
    </source>
</evidence>
<dbReference type="AlphaFoldDB" id="A0A940P5P1"/>
<keyword evidence="3" id="KW-1003">Cell membrane</keyword>
<name>A0A940P5P1_9ENTE</name>
<reference evidence="8" key="1">
    <citation type="submission" date="2020-12" db="EMBL/GenBank/DDBJ databases">
        <title>Vagococcus allomyrinae sp. nov. and Enterococcus lavae sp. nov., isolated from the larvae of Allomyrina dichotoma.</title>
        <authorList>
            <person name="Lee S.D."/>
        </authorList>
    </citation>
    <scope>NUCLEOTIDE SEQUENCE</scope>
    <source>
        <strain evidence="8">BWB3-3</strain>
    </source>
</reference>
<dbReference type="EMBL" id="JAEEGA010000008">
    <property type="protein sequence ID" value="MBP1042064.1"/>
    <property type="molecule type" value="Genomic_DNA"/>
</dbReference>